<evidence type="ECO:0000313" key="3">
    <source>
        <dbReference type="Proteomes" id="UP000298652"/>
    </source>
</evidence>
<feature type="region of interest" description="Disordered" evidence="1">
    <location>
        <begin position="1"/>
        <end position="25"/>
    </location>
</feature>
<feature type="region of interest" description="Disordered" evidence="1">
    <location>
        <begin position="37"/>
        <end position="81"/>
    </location>
</feature>
<evidence type="ECO:0000256" key="1">
    <source>
        <dbReference type="SAM" id="MobiDB-lite"/>
    </source>
</evidence>
<sequence>MDLSKSTRGRDPFADITNTTPQDVSVLQGHYQGTLATSMDLSKSTRGRDPFADITNTTPQGNQAPRGWRSDDVDPKARKRLKDRERYATMFDEKRMERNKKHHDCYMMNNVVDKENANLPLQSEGGRISMVKDENDDWLHRGDLDENDEWLHRRDLDGNDDWLHVSARTSRRLPTSYAVIASHSALPSPPTWRHGCLNPATAVASNLAPPSPPASPRLNNSI</sequence>
<dbReference type="EMBL" id="CM016553">
    <property type="protein sequence ID" value="TKW31164.1"/>
    <property type="molecule type" value="Genomic_DNA"/>
</dbReference>
<gene>
    <name evidence="2" type="ORF">SEVIR_2G086900v2</name>
</gene>
<name>A0A4U6VQT0_SETVI</name>
<feature type="compositionally biased region" description="Polar residues" evidence="1">
    <location>
        <begin position="16"/>
        <end position="25"/>
    </location>
</feature>
<dbReference type="Gramene" id="TKW31164">
    <property type="protein sequence ID" value="TKW31164"/>
    <property type="gene ID" value="SEVIR_2G086900v2"/>
</dbReference>
<proteinExistence type="predicted"/>
<reference evidence="2" key="1">
    <citation type="submission" date="2019-03" db="EMBL/GenBank/DDBJ databases">
        <title>WGS assembly of Setaria viridis.</title>
        <authorList>
            <person name="Huang P."/>
            <person name="Jenkins J."/>
            <person name="Grimwood J."/>
            <person name="Barry K."/>
            <person name="Healey A."/>
            <person name="Mamidi S."/>
            <person name="Sreedasyam A."/>
            <person name="Shu S."/>
            <person name="Feldman M."/>
            <person name="Wu J."/>
            <person name="Yu Y."/>
            <person name="Chen C."/>
            <person name="Johnson J."/>
            <person name="Rokhsar D."/>
            <person name="Baxter I."/>
            <person name="Schmutz J."/>
            <person name="Brutnell T."/>
            <person name="Kellogg E."/>
        </authorList>
    </citation>
    <scope>NUCLEOTIDE SEQUENCE [LARGE SCALE GENOMIC DNA]</scope>
</reference>
<feature type="compositionally biased region" description="Basic and acidic residues" evidence="1">
    <location>
        <begin position="68"/>
        <end position="81"/>
    </location>
</feature>
<dbReference type="Proteomes" id="UP000298652">
    <property type="component" value="Chromosome 2"/>
</dbReference>
<organism evidence="2 3">
    <name type="scientific">Setaria viridis</name>
    <name type="common">Green bristlegrass</name>
    <name type="synonym">Setaria italica subsp. viridis</name>
    <dbReference type="NCBI Taxonomy" id="4556"/>
    <lineage>
        <taxon>Eukaryota</taxon>
        <taxon>Viridiplantae</taxon>
        <taxon>Streptophyta</taxon>
        <taxon>Embryophyta</taxon>
        <taxon>Tracheophyta</taxon>
        <taxon>Spermatophyta</taxon>
        <taxon>Magnoliopsida</taxon>
        <taxon>Liliopsida</taxon>
        <taxon>Poales</taxon>
        <taxon>Poaceae</taxon>
        <taxon>PACMAD clade</taxon>
        <taxon>Panicoideae</taxon>
        <taxon>Panicodae</taxon>
        <taxon>Paniceae</taxon>
        <taxon>Cenchrinae</taxon>
        <taxon>Setaria</taxon>
    </lineage>
</organism>
<accession>A0A4U6VQT0</accession>
<evidence type="ECO:0000313" key="2">
    <source>
        <dbReference type="EMBL" id="TKW31164.1"/>
    </source>
</evidence>
<keyword evidence="3" id="KW-1185">Reference proteome</keyword>
<protein>
    <submittedName>
        <fullName evidence="2">Uncharacterized protein</fullName>
    </submittedName>
</protein>
<feature type="compositionally biased region" description="Polar residues" evidence="1">
    <location>
        <begin position="54"/>
        <end position="63"/>
    </location>
</feature>
<dbReference type="AlphaFoldDB" id="A0A4U6VQT0"/>